<name>A0A6C0C4M6_9ZZZZ</name>
<dbReference type="GO" id="GO:0008832">
    <property type="term" value="F:dGTPase activity"/>
    <property type="evidence" value="ECO:0007669"/>
    <property type="project" value="TreeGrafter"/>
</dbReference>
<protein>
    <recommendedName>
        <fullName evidence="1">HD domain-containing protein</fullName>
    </recommendedName>
</protein>
<dbReference type="PANTHER" id="PTHR11373:SF4">
    <property type="entry name" value="DEOXYNUCLEOSIDE TRIPHOSPHATE TRIPHOSPHOHYDROLASE SAMHD1"/>
    <property type="match status" value="1"/>
</dbReference>
<dbReference type="PROSITE" id="PS51831">
    <property type="entry name" value="HD"/>
    <property type="match status" value="1"/>
</dbReference>
<dbReference type="Gene3D" id="1.10.3210.10">
    <property type="entry name" value="Hypothetical protein af1432"/>
    <property type="match status" value="1"/>
</dbReference>
<dbReference type="GO" id="GO:0005634">
    <property type="term" value="C:nucleus"/>
    <property type="evidence" value="ECO:0007669"/>
    <property type="project" value="TreeGrafter"/>
</dbReference>
<dbReference type="CDD" id="cd00077">
    <property type="entry name" value="HDc"/>
    <property type="match status" value="1"/>
</dbReference>
<sequence length="399" mass="46130">MNTQIHDPIHDTITLTQLMKNIIDTHEFQRLRDLKQLGATYFVFPSATHTRFEHSIGVSHLAGELMTVLQKNQPRLCITDRAIELTRIAGLVHDIGHGPFSHLYDDHIRASGEDEHETRGCKLFKSMVEKYKLPISEQEVAHICLMIDPGKKLQKSWSYQIISNKMCQIDVDKLDYIQRDCYHLGLNTSETFSRIIQSVRVITTPNGNEVLGWPKKVGFNIFNLFATRYRLHKQVYNHHTIKAHEFIIVDILKQIKRSIGVAVWKLTDSAIMCPLHSQFSEFYKKIQTRNINKLVGEMVVKLPHDSYHPEDPNPRLILDHVIQLTKIGFAGGDKNPLNQVYYYTKDNPDQGFHISLQDSSFCIPSQHQELIVRMYSTNNTITKAQLSSWADCQEKWRKA</sequence>
<dbReference type="InterPro" id="IPR050135">
    <property type="entry name" value="dGTPase-like"/>
</dbReference>
<reference evidence="2" key="1">
    <citation type="journal article" date="2020" name="Nature">
        <title>Giant virus diversity and host interactions through global metagenomics.</title>
        <authorList>
            <person name="Schulz F."/>
            <person name="Roux S."/>
            <person name="Paez-Espino D."/>
            <person name="Jungbluth S."/>
            <person name="Walsh D.A."/>
            <person name="Denef V.J."/>
            <person name="McMahon K.D."/>
            <person name="Konstantinidis K.T."/>
            <person name="Eloe-Fadrosh E.A."/>
            <person name="Kyrpides N.C."/>
            <person name="Woyke T."/>
        </authorList>
    </citation>
    <scope>NUCLEOTIDE SEQUENCE</scope>
    <source>
        <strain evidence="2">GVMAG-M-3300020185-33</strain>
    </source>
</reference>
<proteinExistence type="predicted"/>
<evidence type="ECO:0000259" key="1">
    <source>
        <dbReference type="PROSITE" id="PS51831"/>
    </source>
</evidence>
<dbReference type="EMBL" id="MN739338">
    <property type="protein sequence ID" value="QHS99316.1"/>
    <property type="molecule type" value="Genomic_DNA"/>
</dbReference>
<dbReference type="InterPro" id="IPR006674">
    <property type="entry name" value="HD_domain"/>
</dbReference>
<dbReference type="GO" id="GO:0006203">
    <property type="term" value="P:dGTP catabolic process"/>
    <property type="evidence" value="ECO:0007669"/>
    <property type="project" value="TreeGrafter"/>
</dbReference>
<dbReference type="PANTHER" id="PTHR11373">
    <property type="entry name" value="DEOXYNUCLEOSIDE TRIPHOSPHATE TRIPHOSPHOHYDROLASE"/>
    <property type="match status" value="1"/>
</dbReference>
<dbReference type="SUPFAM" id="SSF109604">
    <property type="entry name" value="HD-domain/PDEase-like"/>
    <property type="match status" value="1"/>
</dbReference>
<evidence type="ECO:0000313" key="2">
    <source>
        <dbReference type="EMBL" id="QHS99316.1"/>
    </source>
</evidence>
<dbReference type="InterPro" id="IPR003607">
    <property type="entry name" value="HD/PDEase_dom"/>
</dbReference>
<dbReference type="Gene3D" id="3.30.70.2760">
    <property type="match status" value="1"/>
</dbReference>
<organism evidence="2">
    <name type="scientific">viral metagenome</name>
    <dbReference type="NCBI Taxonomy" id="1070528"/>
    <lineage>
        <taxon>unclassified sequences</taxon>
        <taxon>metagenomes</taxon>
        <taxon>organismal metagenomes</taxon>
    </lineage>
</organism>
<dbReference type="Pfam" id="PF01966">
    <property type="entry name" value="HD"/>
    <property type="match status" value="1"/>
</dbReference>
<dbReference type="SMART" id="SM00471">
    <property type="entry name" value="HDc"/>
    <property type="match status" value="1"/>
</dbReference>
<dbReference type="AlphaFoldDB" id="A0A6C0C4M6"/>
<feature type="domain" description="HD" evidence="1">
    <location>
        <begin position="51"/>
        <end position="177"/>
    </location>
</feature>
<accession>A0A6C0C4M6</accession>